<evidence type="ECO:0000256" key="1">
    <source>
        <dbReference type="ARBA" id="ARBA00004123"/>
    </source>
</evidence>
<dbReference type="PANTHER" id="PTHR19303:SF74">
    <property type="entry name" value="POGO TRANSPOSABLE ELEMENT WITH KRAB DOMAIN"/>
    <property type="match status" value="1"/>
</dbReference>
<comment type="caution">
    <text evidence="4">The sequence shown here is derived from an EMBL/GenBank/DDBJ whole genome shotgun (WGS) entry which is preliminary data.</text>
</comment>
<name>A0A8J6LED1_TENMO</name>
<sequence>MPKKIEGDVYQKKYTEEDVQNALLEIENGLSKKAASRKYNVPRATIQFRMSQKFSKTSFGPAPILSNVEETLLVTWIRESLRKGFPQRKEDLQASVHHFLEANPRQNPFKDNHPGEGWYKGFLRRHQELTERQPEAVTLASANVSEADIRSWFQQIETYLKEEDLFQILDDPIRVFNSDETNFQLCPKTKKVIAPRGTRNVYEVDRGQAKFTLTVLFTFAASDTITAPMIIYPYKPYKPSEIIPDSVPDVNPVTVQEEVEAETSTIIEDTEYFDISNIPIIFSTSPGIGIDLQSTDIPHTPRSSAEVLTETIIGTKEVERISLDIDLIPDSIEFNNKDWNETAGNESTLTMANVKKTEEIFATKYDETEKVQIERPLLTLIVVDELKSLSKGLDRATGVL</sequence>
<dbReference type="PROSITE" id="PS51253">
    <property type="entry name" value="HTH_CENPB"/>
    <property type="match status" value="1"/>
</dbReference>
<proteinExistence type="predicted"/>
<organism evidence="4 5">
    <name type="scientific">Tenebrio molitor</name>
    <name type="common">Yellow mealworm beetle</name>
    <dbReference type="NCBI Taxonomy" id="7067"/>
    <lineage>
        <taxon>Eukaryota</taxon>
        <taxon>Metazoa</taxon>
        <taxon>Ecdysozoa</taxon>
        <taxon>Arthropoda</taxon>
        <taxon>Hexapoda</taxon>
        <taxon>Insecta</taxon>
        <taxon>Pterygota</taxon>
        <taxon>Neoptera</taxon>
        <taxon>Endopterygota</taxon>
        <taxon>Coleoptera</taxon>
        <taxon>Polyphaga</taxon>
        <taxon>Cucujiformia</taxon>
        <taxon>Tenebrionidae</taxon>
        <taxon>Tenebrio</taxon>
    </lineage>
</organism>
<dbReference type="Gene3D" id="1.10.10.60">
    <property type="entry name" value="Homeodomain-like"/>
    <property type="match status" value="1"/>
</dbReference>
<protein>
    <recommendedName>
        <fullName evidence="3">HTH CENPB-type domain-containing protein</fullName>
    </recommendedName>
</protein>
<dbReference type="InterPro" id="IPR050863">
    <property type="entry name" value="CenT-Element_Derived"/>
</dbReference>
<keyword evidence="2" id="KW-0238">DNA-binding</keyword>
<reference evidence="4" key="2">
    <citation type="submission" date="2021-08" db="EMBL/GenBank/DDBJ databases">
        <authorList>
            <person name="Eriksson T."/>
        </authorList>
    </citation>
    <scope>NUCLEOTIDE SEQUENCE</scope>
    <source>
        <strain evidence="4">Stoneville</strain>
        <tissue evidence="4">Whole head</tissue>
    </source>
</reference>
<dbReference type="PANTHER" id="PTHR19303">
    <property type="entry name" value="TRANSPOSON"/>
    <property type="match status" value="1"/>
</dbReference>
<dbReference type="Pfam" id="PF03221">
    <property type="entry name" value="HTH_Tnp_Tc5"/>
    <property type="match status" value="1"/>
</dbReference>
<dbReference type="Proteomes" id="UP000719412">
    <property type="component" value="Unassembled WGS sequence"/>
</dbReference>
<evidence type="ECO:0000313" key="4">
    <source>
        <dbReference type="EMBL" id="KAH0816697.1"/>
    </source>
</evidence>
<evidence type="ECO:0000313" key="5">
    <source>
        <dbReference type="Proteomes" id="UP000719412"/>
    </source>
</evidence>
<gene>
    <name evidence="4" type="ORF">GEV33_006093</name>
</gene>
<keyword evidence="5" id="KW-1185">Reference proteome</keyword>
<dbReference type="InterPro" id="IPR006600">
    <property type="entry name" value="HTH_CenpB_DNA-bd_dom"/>
</dbReference>
<dbReference type="InterPro" id="IPR009057">
    <property type="entry name" value="Homeodomain-like_sf"/>
</dbReference>
<dbReference type="EMBL" id="JABDTM020021089">
    <property type="protein sequence ID" value="KAH0816697.1"/>
    <property type="molecule type" value="Genomic_DNA"/>
</dbReference>
<dbReference type="GO" id="GO:0005634">
    <property type="term" value="C:nucleus"/>
    <property type="evidence" value="ECO:0007669"/>
    <property type="project" value="UniProtKB-SubCell"/>
</dbReference>
<feature type="domain" description="HTH CENPB-type" evidence="3">
    <location>
        <begin position="57"/>
        <end position="132"/>
    </location>
</feature>
<dbReference type="SUPFAM" id="SSF46689">
    <property type="entry name" value="Homeodomain-like"/>
    <property type="match status" value="1"/>
</dbReference>
<dbReference type="GO" id="GO:0003677">
    <property type="term" value="F:DNA binding"/>
    <property type="evidence" value="ECO:0007669"/>
    <property type="project" value="UniProtKB-KW"/>
</dbReference>
<evidence type="ECO:0000256" key="2">
    <source>
        <dbReference type="ARBA" id="ARBA00023125"/>
    </source>
</evidence>
<reference evidence="4" key="1">
    <citation type="journal article" date="2020" name="J Insects Food Feed">
        <title>The yellow mealworm (Tenebrio molitor) genome: a resource for the emerging insects as food and feed industry.</title>
        <authorList>
            <person name="Eriksson T."/>
            <person name="Andere A."/>
            <person name="Kelstrup H."/>
            <person name="Emery V."/>
            <person name="Picard C."/>
        </authorList>
    </citation>
    <scope>NUCLEOTIDE SEQUENCE</scope>
    <source>
        <strain evidence="4">Stoneville</strain>
        <tissue evidence="4">Whole head</tissue>
    </source>
</reference>
<accession>A0A8J6LED1</accession>
<dbReference type="AlphaFoldDB" id="A0A8J6LED1"/>
<evidence type="ECO:0000259" key="3">
    <source>
        <dbReference type="PROSITE" id="PS51253"/>
    </source>
</evidence>
<comment type="subcellular location">
    <subcellularLocation>
        <location evidence="1">Nucleus</location>
    </subcellularLocation>
</comment>